<dbReference type="RefSeq" id="XP_044380878.1">
    <property type="nucleotide sequence ID" value="XM_044524943.1"/>
</dbReference>
<dbReference type="Gramene" id="TraesLAC5A03G02608160.1">
    <property type="protein sequence ID" value="TraesLAC5A03G02608160.1"/>
    <property type="gene ID" value="TraesLAC5A03G02608160"/>
</dbReference>
<evidence type="ECO:0008006" key="9">
    <source>
        <dbReference type="Google" id="ProtNLM"/>
    </source>
</evidence>
<evidence type="ECO:0000313" key="7">
    <source>
        <dbReference type="EnsemblPlants" id="TraesCS5A02G171100.1"/>
    </source>
</evidence>
<evidence type="ECO:0000256" key="1">
    <source>
        <dbReference type="ARBA" id="ARBA00004906"/>
    </source>
</evidence>
<dbReference type="InterPro" id="IPR027356">
    <property type="entry name" value="NPH3_dom"/>
</dbReference>
<dbReference type="Gramene" id="TraesMAC5A03G02653020.1">
    <property type="protein sequence ID" value="TraesMAC5A03G02653020.1"/>
    <property type="gene ID" value="TraesMAC5A03G02653020"/>
</dbReference>
<dbReference type="PROSITE" id="PS50097">
    <property type="entry name" value="BTB"/>
    <property type="match status" value="1"/>
</dbReference>
<dbReference type="RefSeq" id="XP_044380879.1">
    <property type="nucleotide sequence ID" value="XM_044524944.1"/>
</dbReference>
<name>A0A3B6KHR9_WHEAT</name>
<evidence type="ECO:0000256" key="2">
    <source>
        <dbReference type="ARBA" id="ARBA00022786"/>
    </source>
</evidence>
<dbReference type="Gramene" id="TraesCS5A02G171100.1">
    <property type="protein sequence ID" value="TraesCS5A02G171100.1"/>
    <property type="gene ID" value="TraesCS5A02G171100"/>
</dbReference>
<gene>
    <name evidence="7" type="primary">LOC123103383</name>
</gene>
<feature type="domain" description="NPH3" evidence="6">
    <location>
        <begin position="200"/>
        <end position="485"/>
    </location>
</feature>
<dbReference type="PROSITE" id="PS51649">
    <property type="entry name" value="NPH3"/>
    <property type="match status" value="1"/>
</dbReference>
<dbReference type="Gramene" id="TraesSYM5A03G02683840.1">
    <property type="protein sequence ID" value="TraesSYM5A03G02683840.1"/>
    <property type="gene ID" value="TraesSYM5A03G02683840"/>
</dbReference>
<evidence type="ECO:0000313" key="8">
    <source>
        <dbReference type="Proteomes" id="UP000019116"/>
    </source>
</evidence>
<dbReference type="Gramene" id="TraesKAR5A01G0220480.4">
    <property type="protein sequence ID" value="cds.TraesKAR5A01G0220480.4"/>
    <property type="gene ID" value="TraesKAR5A01G0220480"/>
</dbReference>
<dbReference type="GeneID" id="123103383"/>
<evidence type="ECO:0000259" key="6">
    <source>
        <dbReference type="PROSITE" id="PS51649"/>
    </source>
</evidence>
<dbReference type="Gramene" id="TraesPARA_EIv1.0_1583480.6">
    <property type="protein sequence ID" value="TraesPARA_EIv1.0_1583480.6.CDS"/>
    <property type="gene ID" value="TraesPARA_EIv1.0_1583480"/>
</dbReference>
<protein>
    <recommendedName>
        <fullName evidence="9">NPH3 domain-containing protein</fullName>
    </recommendedName>
</protein>
<organism evidence="7">
    <name type="scientific">Triticum aestivum</name>
    <name type="common">Wheat</name>
    <dbReference type="NCBI Taxonomy" id="4565"/>
    <lineage>
        <taxon>Eukaryota</taxon>
        <taxon>Viridiplantae</taxon>
        <taxon>Streptophyta</taxon>
        <taxon>Embryophyta</taxon>
        <taxon>Tracheophyta</taxon>
        <taxon>Spermatophyta</taxon>
        <taxon>Magnoliopsida</taxon>
        <taxon>Liliopsida</taxon>
        <taxon>Poales</taxon>
        <taxon>Poaceae</taxon>
        <taxon>BOP clade</taxon>
        <taxon>Pooideae</taxon>
        <taxon>Triticodae</taxon>
        <taxon>Triticeae</taxon>
        <taxon>Triticinae</taxon>
        <taxon>Triticum</taxon>
    </lineage>
</organism>
<dbReference type="Gramene" id="TraesKAR5A01G0220480.3">
    <property type="protein sequence ID" value="cds.TraesKAR5A01G0220480.3"/>
    <property type="gene ID" value="TraesKAR5A01G0220480"/>
</dbReference>
<dbReference type="Gramene" id="TraesLDM5A03G02657740.1">
    <property type="protein sequence ID" value="TraesLDM5A03G02657740.1"/>
    <property type="gene ID" value="TraesLDM5A03G02657740"/>
</dbReference>
<dbReference type="Gramene" id="TraesSTA5A03G02645490.1">
    <property type="protein sequence ID" value="TraesSTA5A03G02645490.1"/>
    <property type="gene ID" value="TraesSTA5A03G02645490"/>
</dbReference>
<reference evidence="7" key="2">
    <citation type="submission" date="2018-10" db="UniProtKB">
        <authorList>
            <consortium name="EnsemblPlants"/>
        </authorList>
    </citation>
    <scope>IDENTIFICATION</scope>
</reference>
<dbReference type="Gramene" id="TraesJUL5A03G02674620.1">
    <property type="protein sequence ID" value="TraesJUL5A03G02674620.1"/>
    <property type="gene ID" value="TraesJUL5A03G02674620"/>
</dbReference>
<dbReference type="Gramene" id="TraesCAD_scaffold_015330_01G000100.1">
    <property type="protein sequence ID" value="TraesCAD_scaffold_015330_01G000100.1"/>
    <property type="gene ID" value="TraesCAD_scaffold_015330_01G000100"/>
</dbReference>
<dbReference type="EnsemblPlants" id="TraesCS5A02G171100.1">
    <property type="protein sequence ID" value="TraesCS5A02G171100.1"/>
    <property type="gene ID" value="TraesCS5A02G171100"/>
</dbReference>
<dbReference type="SUPFAM" id="SSF54695">
    <property type="entry name" value="POZ domain"/>
    <property type="match status" value="1"/>
</dbReference>
<sequence>MKYMKLGSKPDTFYTEQAVRSVVSDIPADLIIHVNNTKYQLHKFPLLLKCGLLQRLCSDTEADEQLPVPVALHDIPGGEEAFEICAKFCYGIAISISASNFVPATLAARFLRMTEHVAKGNLVSKLDTFFESCVLHGWRDSIAALQAAWRISGWSESRIVQPCVDSIVEKILLPPSQVAWSYTYTRPGYAKRPHQSVPKDWWTEDISELDIEVFRSVVSTVRATRMLPSPLIGEALHVYACKHLPDPLYTGGTANGHASQSQSSSFTAAAAAAEEALAKQRRVLETVVTMIPGDAGSVTGRFLLRLLRVANYVGASSSTRAQLIRQAGSQLDEAKAVDLLIPLPSEPQAYDVGAAEAVLEHFLAQFQRPAAPDERRRMSVAMEKVVRIFDEYLKTIALDSEFPIGKFIDLAECLPGIARSDHDGLYRAVDTYLKEHPDLSKADRKRLCRLIDCRKLSPDVRAQAVSNDRMPLRTIVQLLFVEQERTTGAGGSHSVAPPDRASVDAVSRLTATGREDEAAAMDHRSDVHRPRRGGHEGRAQGEAAAMTRSLSASTKTAARKGRTAEERGSRLRNK</sequence>
<proteinExistence type="inferred from homology"/>
<dbReference type="UniPathway" id="UPA00143"/>
<comment type="similarity">
    <text evidence="3">Belongs to the NPH3 family.</text>
</comment>
<dbReference type="OMA" id="CKWLPGI"/>
<comment type="pathway">
    <text evidence="1">Protein modification; protein ubiquitination.</text>
</comment>
<dbReference type="OrthoDB" id="1699162at2759"/>
<dbReference type="Pfam" id="PF03000">
    <property type="entry name" value="NPH3"/>
    <property type="match status" value="1"/>
</dbReference>
<dbReference type="AlphaFoldDB" id="A0A3B6KHR9"/>
<feature type="compositionally biased region" description="Basic and acidic residues" evidence="4">
    <location>
        <begin position="513"/>
        <end position="539"/>
    </location>
</feature>
<dbReference type="InterPro" id="IPR043454">
    <property type="entry name" value="NPH3/RPT2-like"/>
</dbReference>
<dbReference type="Gramene" id="TraesKAR5A01G0220480.5">
    <property type="protein sequence ID" value="cds.TraesKAR5A01G0220480.5"/>
    <property type="gene ID" value="TraesKAR5A01G0220480"/>
</dbReference>
<dbReference type="Gramene" id="TraesWEE_scaffold_001575_01G000100.1">
    <property type="protein sequence ID" value="TraesWEE_scaffold_001575_01G000100.1"/>
    <property type="gene ID" value="TraesWEE_scaffold_001575_01G000100"/>
</dbReference>
<dbReference type="Gramene" id="TraesCS5A03G0460100.1">
    <property type="protein sequence ID" value="TraesCS5A03G0460100.1.CDS"/>
    <property type="gene ID" value="TraesCS5A03G0460100"/>
</dbReference>
<dbReference type="Gramene" id="TraesROB_scaffold_005869_01G000100.1">
    <property type="protein sequence ID" value="TraesROB_scaffold_005869_01G000100.1"/>
    <property type="gene ID" value="TraesROB_scaffold_005869_01G000100"/>
</dbReference>
<dbReference type="Gramene" id="TraesKAR5A01G0220480.1">
    <property type="protein sequence ID" value="cds.TraesKAR5A01G0220480.1"/>
    <property type="gene ID" value="TraesKAR5A01G0220480"/>
</dbReference>
<feature type="domain" description="BTB" evidence="5">
    <location>
        <begin position="28"/>
        <end position="98"/>
    </location>
</feature>
<dbReference type="Gramene" id="TraesARI5A03G02696510.1">
    <property type="protein sequence ID" value="TraesARI5A03G02696510.1"/>
    <property type="gene ID" value="TraesARI5A03G02696510"/>
</dbReference>
<feature type="region of interest" description="Disordered" evidence="4">
    <location>
        <begin position="512"/>
        <end position="574"/>
    </location>
</feature>
<keyword evidence="8" id="KW-1185">Reference proteome</keyword>
<reference evidence="7" key="1">
    <citation type="submission" date="2018-08" db="EMBL/GenBank/DDBJ databases">
        <authorList>
            <person name="Rossello M."/>
        </authorList>
    </citation>
    <scope>NUCLEOTIDE SEQUENCE [LARGE SCALE GENOMIC DNA]</scope>
    <source>
        <strain evidence="7">cv. Chinese Spring</strain>
    </source>
</reference>
<dbReference type="Gramene" id="TraesPARA_EIv1.0_1583480.5">
    <property type="protein sequence ID" value="TraesPARA_EIv1.0_1583480.5.CDS"/>
    <property type="gene ID" value="TraesPARA_EIv1.0_1583480"/>
</dbReference>
<dbReference type="InterPro" id="IPR000210">
    <property type="entry name" value="BTB/POZ_dom"/>
</dbReference>
<feature type="compositionally biased region" description="Basic and acidic residues" evidence="4">
    <location>
        <begin position="562"/>
        <end position="574"/>
    </location>
</feature>
<dbReference type="Gramene" id="TraesNOR5A03G02676150.1">
    <property type="protein sequence ID" value="TraesNOR5A03G02676150.1"/>
    <property type="gene ID" value="TraesNOR5A03G02676150"/>
</dbReference>
<evidence type="ECO:0000256" key="3">
    <source>
        <dbReference type="PROSITE-ProRule" id="PRU00982"/>
    </source>
</evidence>
<dbReference type="Gramene" id="TraesARI5A03G02696510.2">
    <property type="protein sequence ID" value="TraesARI5A03G02696510.2"/>
    <property type="gene ID" value="TraesARI5A03G02696510"/>
</dbReference>
<accession>A0A3B6KHR9</accession>
<dbReference type="PANTHER" id="PTHR32370">
    <property type="entry name" value="OS12G0117600 PROTEIN"/>
    <property type="match status" value="1"/>
</dbReference>
<dbReference type="Gramene" id="TraesSTA5A03G02645490.2">
    <property type="protein sequence ID" value="TraesSTA5A03G02645490.2"/>
    <property type="gene ID" value="TraesSTA5A03G02645490"/>
</dbReference>
<keyword evidence="2" id="KW-0833">Ubl conjugation pathway</keyword>
<dbReference type="Proteomes" id="UP000019116">
    <property type="component" value="Chromosome 5A"/>
</dbReference>
<dbReference type="Gramene" id="TraesPARA_EIv1.0_1583480.1">
    <property type="protein sequence ID" value="TraesPARA_EIv1.0_1583480.1.CDS"/>
    <property type="gene ID" value="TraesPARA_EIv1.0_1583480"/>
</dbReference>
<evidence type="ECO:0000259" key="5">
    <source>
        <dbReference type="PROSITE" id="PS50097"/>
    </source>
</evidence>
<dbReference type="Gramene" id="TraesPARA_EIv1.0_1583480.4">
    <property type="protein sequence ID" value="TraesPARA_EIv1.0_1583480.4.CDS"/>
    <property type="gene ID" value="TraesPARA_EIv1.0_1583480"/>
</dbReference>
<dbReference type="SMR" id="A0A3B6KHR9"/>
<dbReference type="GO" id="GO:0016567">
    <property type="term" value="P:protein ubiquitination"/>
    <property type="evidence" value="ECO:0007669"/>
    <property type="project" value="UniProtKB-UniPathway"/>
</dbReference>
<evidence type="ECO:0000256" key="4">
    <source>
        <dbReference type="SAM" id="MobiDB-lite"/>
    </source>
</evidence>
<dbReference type="InterPro" id="IPR011333">
    <property type="entry name" value="SKP1/BTB/POZ_sf"/>
</dbReference>
<dbReference type="Gene3D" id="3.30.710.10">
    <property type="entry name" value="Potassium Channel Kv1.1, Chain A"/>
    <property type="match status" value="1"/>
</dbReference>
<dbReference type="Gramene" id="TraesJAG5A03G02655640.1">
    <property type="protein sequence ID" value="TraesJAG5A03G02655640.1"/>
    <property type="gene ID" value="TraesJAG5A03G02655640"/>
</dbReference>
<dbReference type="Gramene" id="TraesCLE_scaffold_014385_01G000100.1">
    <property type="protein sequence ID" value="TraesCLE_scaffold_014385_01G000100.1"/>
    <property type="gene ID" value="TraesCLE_scaffold_014385_01G000100"/>
</dbReference>